<comment type="similarity">
    <text evidence="7">Belongs to the glycosyl hydrolase 5 (cellulase A) family.</text>
</comment>
<evidence type="ECO:0000256" key="8">
    <source>
        <dbReference type="SAM" id="SignalP"/>
    </source>
</evidence>
<evidence type="ECO:0000256" key="3">
    <source>
        <dbReference type="ARBA" id="ARBA00023001"/>
    </source>
</evidence>
<protein>
    <recommendedName>
        <fullName evidence="7">Endoglucanase</fullName>
        <ecNumber evidence="7">3.2.1.4</ecNumber>
    </recommendedName>
</protein>
<dbReference type="SMART" id="SM01067">
    <property type="entry name" value="CBM_3"/>
    <property type="match status" value="1"/>
</dbReference>
<dbReference type="InterPro" id="IPR003961">
    <property type="entry name" value="FN3_dom"/>
</dbReference>
<keyword evidence="6 7" id="KW-0624">Polysaccharide degradation</keyword>
<dbReference type="EMBL" id="JAAIKC010000016">
    <property type="protein sequence ID" value="NEW09337.1"/>
    <property type="molecule type" value="Genomic_DNA"/>
</dbReference>
<organism evidence="11">
    <name type="scientific">Paenibacillus sp. SYP-B3998</name>
    <dbReference type="NCBI Taxonomy" id="2678564"/>
    <lineage>
        <taxon>Bacteria</taxon>
        <taxon>Bacillati</taxon>
        <taxon>Bacillota</taxon>
        <taxon>Bacilli</taxon>
        <taxon>Bacillales</taxon>
        <taxon>Paenibacillaceae</taxon>
        <taxon>Paenibacillus</taxon>
    </lineage>
</organism>
<dbReference type="InterPro" id="IPR008965">
    <property type="entry name" value="CBM2/CBM3_carb-bd_dom_sf"/>
</dbReference>
<evidence type="ECO:0000259" key="10">
    <source>
        <dbReference type="PROSITE" id="PS51172"/>
    </source>
</evidence>
<dbReference type="AlphaFoldDB" id="A0A6G4A6S7"/>
<dbReference type="Pfam" id="PF00942">
    <property type="entry name" value="CBM_3"/>
    <property type="match status" value="1"/>
</dbReference>
<evidence type="ECO:0000259" key="9">
    <source>
        <dbReference type="PROSITE" id="PS50853"/>
    </source>
</evidence>
<proteinExistence type="inferred from homology"/>
<keyword evidence="2 7" id="KW-0378">Hydrolase</keyword>
<dbReference type="RefSeq" id="WP_163953094.1">
    <property type="nucleotide sequence ID" value="NZ_JAAIKC010000016.1"/>
</dbReference>
<dbReference type="EC" id="3.2.1.4" evidence="7"/>
<comment type="caution">
    <text evidence="11">The sequence shown here is derived from an EMBL/GenBank/DDBJ whole genome shotgun (WGS) entry which is preliminary data.</text>
</comment>
<dbReference type="InterPro" id="IPR001547">
    <property type="entry name" value="Glyco_hydro_5"/>
</dbReference>
<evidence type="ECO:0000256" key="1">
    <source>
        <dbReference type="ARBA" id="ARBA00000966"/>
    </source>
</evidence>
<feature type="signal peptide" evidence="8">
    <location>
        <begin position="1"/>
        <end position="27"/>
    </location>
</feature>
<feature type="chain" id="PRO_5026230857" description="Endoglucanase" evidence="8">
    <location>
        <begin position="28"/>
        <end position="626"/>
    </location>
</feature>
<keyword evidence="8" id="KW-0732">Signal</keyword>
<dbReference type="PROSITE" id="PS50853">
    <property type="entry name" value="FN3"/>
    <property type="match status" value="1"/>
</dbReference>
<dbReference type="InterPro" id="IPR036116">
    <property type="entry name" value="FN3_sf"/>
</dbReference>
<dbReference type="GO" id="GO:0030248">
    <property type="term" value="F:cellulose binding"/>
    <property type="evidence" value="ECO:0007669"/>
    <property type="project" value="InterPro"/>
</dbReference>
<keyword evidence="4 7" id="KW-0119">Carbohydrate metabolism</keyword>
<comment type="catalytic activity">
    <reaction evidence="1 7">
        <text>Endohydrolysis of (1-&gt;4)-beta-D-glucosidic linkages in cellulose, lichenin and cereal beta-D-glucans.</text>
        <dbReference type="EC" id="3.2.1.4"/>
    </reaction>
</comment>
<evidence type="ECO:0000256" key="4">
    <source>
        <dbReference type="ARBA" id="ARBA00023277"/>
    </source>
</evidence>
<dbReference type="InterPro" id="IPR001956">
    <property type="entry name" value="CBM3"/>
</dbReference>
<evidence type="ECO:0000256" key="2">
    <source>
        <dbReference type="ARBA" id="ARBA00022801"/>
    </source>
</evidence>
<evidence type="ECO:0000313" key="11">
    <source>
        <dbReference type="EMBL" id="NEW09337.1"/>
    </source>
</evidence>
<dbReference type="GO" id="GO:0030245">
    <property type="term" value="P:cellulose catabolic process"/>
    <property type="evidence" value="ECO:0007669"/>
    <property type="project" value="UniProtKB-KW"/>
</dbReference>
<name>A0A6G4A6S7_9BACL</name>
<dbReference type="Gene3D" id="3.20.20.80">
    <property type="entry name" value="Glycosidases"/>
    <property type="match status" value="1"/>
</dbReference>
<evidence type="ECO:0000256" key="7">
    <source>
        <dbReference type="RuleBase" id="RU361153"/>
    </source>
</evidence>
<dbReference type="PANTHER" id="PTHR35923:SF2">
    <property type="entry name" value="ENDOGLUCANASE"/>
    <property type="match status" value="1"/>
</dbReference>
<dbReference type="InterPro" id="IPR018087">
    <property type="entry name" value="Glyco_hydro_5_CS"/>
</dbReference>
<accession>A0A6G4A6S7</accession>
<dbReference type="InterPro" id="IPR013783">
    <property type="entry name" value="Ig-like_fold"/>
</dbReference>
<gene>
    <name evidence="11" type="ORF">GK047_25665</name>
</gene>
<dbReference type="SMART" id="SM00060">
    <property type="entry name" value="FN3"/>
    <property type="match status" value="1"/>
</dbReference>
<feature type="domain" description="Fibronectin type-III" evidence="9">
    <location>
        <begin position="384"/>
        <end position="477"/>
    </location>
</feature>
<dbReference type="SUPFAM" id="SSF49265">
    <property type="entry name" value="Fibronectin type III"/>
    <property type="match status" value="1"/>
</dbReference>
<sequence>MKRKVWRFALIISLIVGALGSGFQVSADGPNYYHTNGNRIVDSGGKAATFNGVSWFGFETSNFTPHGLWTRSMDSLLDQLKDKGYNLLRIPYTNEMFLPSKMPNGIDYSKNPDLQGLTPIQILDKLIEKAGTRKMKVFLDRHRPTSAEQTELWYTSTVSETTWVEDWKMLAQRYTGNDTVIGADLHNEPHGNACWGCGDSTRDWRLAAERAGNAILSVNSNWLIIVEGVSSNVQGQTGNYWWGGNLKGVQNDPVRLTIANRIVYSPHDYGPGVASQPWFSDPTFPNNMPNIWDTYWGYIHKNNIAPILVGEFGGRSVDTTSTEGKWQNALVDYIKVNDLYWTYWCINPNSGDTGGLLQDDWVTWNQPKQDMLNRLMEALPNPVIPSVPTSLVATSGNAQTTLNWTASTSATSYNVKRATTSGGPYTAVATGVSGTSYANTGLTNGTTYYYVVSAVNIAGESPNSSQVSVTPQGTPPTSYLAVQYRAADTNINDNQIKPHFNIKNNGTTAVNLSDLSIRYYFTKDGTQAMNSWIDWAQVGGANIQRTFVSTTGTNTDTYVELSFTSGVGSIPAGGQSGDIQLRMSKTDWSNFNESNDYSFDGAKTSYTNWDKVTLFQNGTLVWGIQP</sequence>
<dbReference type="InterPro" id="IPR036966">
    <property type="entry name" value="CBM3_sf"/>
</dbReference>
<dbReference type="Gene3D" id="2.60.40.10">
    <property type="entry name" value="Immunoglobulins"/>
    <property type="match status" value="1"/>
</dbReference>
<dbReference type="PANTHER" id="PTHR35923">
    <property type="entry name" value="MAJOR EXTRACELLULAR ENDOGLUCANASE"/>
    <property type="match status" value="1"/>
</dbReference>
<dbReference type="SUPFAM" id="SSF51445">
    <property type="entry name" value="(Trans)glycosidases"/>
    <property type="match status" value="1"/>
</dbReference>
<dbReference type="Gene3D" id="2.60.40.710">
    <property type="entry name" value="Endoglucanase-like"/>
    <property type="match status" value="1"/>
</dbReference>
<dbReference type="InterPro" id="IPR017853">
    <property type="entry name" value="GH"/>
</dbReference>
<dbReference type="PROSITE" id="PS00659">
    <property type="entry name" value="GLYCOSYL_HYDROL_F5"/>
    <property type="match status" value="1"/>
</dbReference>
<dbReference type="GO" id="GO:0008810">
    <property type="term" value="F:cellulase activity"/>
    <property type="evidence" value="ECO:0007669"/>
    <property type="project" value="UniProtKB-EC"/>
</dbReference>
<feature type="domain" description="CBM3" evidence="10">
    <location>
        <begin position="476"/>
        <end position="626"/>
    </location>
</feature>
<dbReference type="CDD" id="cd00063">
    <property type="entry name" value="FN3"/>
    <property type="match status" value="1"/>
</dbReference>
<dbReference type="PROSITE" id="PS51172">
    <property type="entry name" value="CBM3"/>
    <property type="match status" value="1"/>
</dbReference>
<dbReference type="Pfam" id="PF00150">
    <property type="entry name" value="Cellulase"/>
    <property type="match status" value="1"/>
</dbReference>
<evidence type="ECO:0000256" key="6">
    <source>
        <dbReference type="ARBA" id="ARBA00023326"/>
    </source>
</evidence>
<dbReference type="SUPFAM" id="SSF49384">
    <property type="entry name" value="Carbohydrate-binding domain"/>
    <property type="match status" value="1"/>
</dbReference>
<keyword evidence="3 7" id="KW-0136">Cellulose degradation</keyword>
<evidence type="ECO:0000256" key="5">
    <source>
        <dbReference type="ARBA" id="ARBA00023295"/>
    </source>
</evidence>
<keyword evidence="5 7" id="KW-0326">Glycosidase</keyword>
<reference evidence="11" key="1">
    <citation type="submission" date="2020-02" db="EMBL/GenBank/DDBJ databases">
        <authorList>
            <person name="Shen X.-R."/>
            <person name="Zhang Y.-X."/>
        </authorList>
    </citation>
    <scope>NUCLEOTIDE SEQUENCE</scope>
    <source>
        <strain evidence="11">SYP-B3998</strain>
    </source>
</reference>